<dbReference type="OrthoDB" id="10254842at2759"/>
<evidence type="ECO:0000313" key="9">
    <source>
        <dbReference type="Proteomes" id="UP000449547"/>
    </source>
</evidence>
<sequence length="290" mass="32341">MKALIESIITYALVPVHEPWCLFVSVCVDFDPRGDQILKFHGDGMNDNIVIPSVPSLHTLTISDGSKSGFGYNPSIGPSSNAIGAETSQILMSKKTIVLTPTSHNSIYDRNITTKKPNDINLSSMSFLFCEMVNWSLKNAKGIQDLETRLNGLGYSIGQRFLELIKLREGVKNSKREVKILEILQFIHGTFWKFIFDKPANDLEKSQDQNDEYMIIDNEPVVNRFVSIPKDYGNLNCGAFIAGIIEGALDSAGFYANVTAHSVPIDEAPLRTVFLIKFNEAVLTREQLYS</sequence>
<dbReference type="InterPro" id="IPR007194">
    <property type="entry name" value="TRAPP_component"/>
</dbReference>
<reference evidence="8 9" key="1">
    <citation type="submission" date="2019-07" db="EMBL/GenBank/DDBJ databases">
        <title>Genome assembly of two rare yeast pathogens: Diutina rugosa and Trichomonascus ciferrii.</title>
        <authorList>
            <person name="Mixao V."/>
            <person name="Saus E."/>
            <person name="Hansen A."/>
            <person name="Lass-Flor C."/>
            <person name="Gabaldon T."/>
        </authorList>
    </citation>
    <scope>NUCLEOTIDE SEQUENCE [LARGE SCALE GENOMIC DNA]</scope>
    <source>
        <strain evidence="8 9">CBS 613</strain>
    </source>
</reference>
<dbReference type="Pfam" id="PF04051">
    <property type="entry name" value="TRAPP"/>
    <property type="match status" value="1"/>
</dbReference>
<dbReference type="InterPro" id="IPR016696">
    <property type="entry name" value="TRAPP-I_su5"/>
</dbReference>
<name>A0A642UYU7_DIURU</name>
<dbReference type="VEuPathDB" id="FungiDB:DIURU_000828"/>
<dbReference type="GeneID" id="54779481"/>
<keyword evidence="9" id="KW-1185">Reference proteome</keyword>
<dbReference type="RefSeq" id="XP_034014495.1">
    <property type="nucleotide sequence ID" value="XM_034159119.1"/>
</dbReference>
<evidence type="ECO:0000256" key="1">
    <source>
        <dbReference type="ARBA" id="ARBA00004240"/>
    </source>
</evidence>
<dbReference type="AlphaFoldDB" id="A0A642UYU7"/>
<evidence type="ECO:0008006" key="10">
    <source>
        <dbReference type="Google" id="ProtNLM"/>
    </source>
</evidence>
<dbReference type="PANTHER" id="PTHR20902">
    <property type="entry name" value="41-2 PROTEIN ANTIGEN-RELATED"/>
    <property type="match status" value="1"/>
</dbReference>
<comment type="similarity">
    <text evidence="3">Belongs to the TRAPP small subunits family. BET3 subfamily.</text>
</comment>
<evidence type="ECO:0000256" key="4">
    <source>
        <dbReference type="ARBA" id="ARBA00022448"/>
    </source>
</evidence>
<evidence type="ECO:0000313" key="8">
    <source>
        <dbReference type="EMBL" id="KAA8907144.1"/>
    </source>
</evidence>
<dbReference type="EMBL" id="SWFT01000027">
    <property type="protein sequence ID" value="KAA8907144.1"/>
    <property type="molecule type" value="Genomic_DNA"/>
</dbReference>
<dbReference type="GO" id="GO:1990070">
    <property type="term" value="C:TRAPPI protein complex"/>
    <property type="evidence" value="ECO:0007669"/>
    <property type="project" value="TreeGrafter"/>
</dbReference>
<evidence type="ECO:0000256" key="3">
    <source>
        <dbReference type="ARBA" id="ARBA00006218"/>
    </source>
</evidence>
<evidence type="ECO:0000256" key="6">
    <source>
        <dbReference type="ARBA" id="ARBA00022892"/>
    </source>
</evidence>
<dbReference type="FunFam" id="3.30.1380.20:FF:000002">
    <property type="entry name" value="Trafficking protein particle complex subunit"/>
    <property type="match status" value="1"/>
</dbReference>
<gene>
    <name evidence="8" type="ORF">DIURU_000828</name>
</gene>
<protein>
    <recommendedName>
        <fullName evidence="10">Trafficking protein particle complex subunit</fullName>
    </recommendedName>
</protein>
<dbReference type="CDD" id="cd14943">
    <property type="entry name" value="TRAPPC5_Trs31"/>
    <property type="match status" value="1"/>
</dbReference>
<dbReference type="GO" id="GO:1990071">
    <property type="term" value="C:TRAPPII protein complex"/>
    <property type="evidence" value="ECO:0007669"/>
    <property type="project" value="TreeGrafter"/>
</dbReference>
<evidence type="ECO:0000256" key="5">
    <source>
        <dbReference type="ARBA" id="ARBA00022824"/>
    </source>
</evidence>
<keyword evidence="5" id="KW-0256">Endoplasmic reticulum</keyword>
<comment type="subcellular location">
    <subcellularLocation>
        <location evidence="1">Endoplasmic reticulum</location>
    </subcellularLocation>
    <subcellularLocation>
        <location evidence="2">Golgi apparatus</location>
    </subcellularLocation>
</comment>
<evidence type="ECO:0000256" key="7">
    <source>
        <dbReference type="ARBA" id="ARBA00023034"/>
    </source>
</evidence>
<organism evidence="8 9">
    <name type="scientific">Diutina rugosa</name>
    <name type="common">Yeast</name>
    <name type="synonym">Candida rugosa</name>
    <dbReference type="NCBI Taxonomy" id="5481"/>
    <lineage>
        <taxon>Eukaryota</taxon>
        <taxon>Fungi</taxon>
        <taxon>Dikarya</taxon>
        <taxon>Ascomycota</taxon>
        <taxon>Saccharomycotina</taxon>
        <taxon>Pichiomycetes</taxon>
        <taxon>Debaryomycetaceae</taxon>
        <taxon>Diutina</taxon>
    </lineage>
</organism>
<dbReference type="GO" id="GO:0005783">
    <property type="term" value="C:endoplasmic reticulum"/>
    <property type="evidence" value="ECO:0007669"/>
    <property type="project" value="UniProtKB-SubCell"/>
</dbReference>
<proteinExistence type="inferred from homology"/>
<dbReference type="InterPro" id="IPR024096">
    <property type="entry name" value="NO_sig/Golgi_transp_ligand-bd"/>
</dbReference>
<keyword evidence="6" id="KW-0931">ER-Golgi transport</keyword>
<comment type="caution">
    <text evidence="8">The sequence shown here is derived from an EMBL/GenBank/DDBJ whole genome shotgun (WGS) entry which is preliminary data.</text>
</comment>
<accession>A0A642UYU7</accession>
<dbReference type="Proteomes" id="UP000449547">
    <property type="component" value="Unassembled WGS sequence"/>
</dbReference>
<keyword evidence="4" id="KW-0813">Transport</keyword>
<dbReference type="PANTHER" id="PTHR20902:SF0">
    <property type="entry name" value="TRAFFICKING PROTEIN PARTICLE COMPLEX SUBUNIT 5"/>
    <property type="match status" value="1"/>
</dbReference>
<dbReference type="OMA" id="VCLLNEY"/>
<dbReference type="GO" id="GO:0006888">
    <property type="term" value="P:endoplasmic reticulum to Golgi vesicle-mediated transport"/>
    <property type="evidence" value="ECO:0007669"/>
    <property type="project" value="TreeGrafter"/>
</dbReference>
<keyword evidence="7" id="KW-0333">Golgi apparatus</keyword>
<dbReference type="GO" id="GO:1990072">
    <property type="term" value="C:TRAPPIII protein complex"/>
    <property type="evidence" value="ECO:0007669"/>
    <property type="project" value="TreeGrafter"/>
</dbReference>
<dbReference type="Gene3D" id="3.30.1380.20">
    <property type="entry name" value="Trafficking protein particle complex subunit 3"/>
    <property type="match status" value="1"/>
</dbReference>
<dbReference type="SUPFAM" id="SSF111126">
    <property type="entry name" value="Ligand-binding domain in the NO signalling and Golgi transport"/>
    <property type="match status" value="1"/>
</dbReference>
<evidence type="ECO:0000256" key="2">
    <source>
        <dbReference type="ARBA" id="ARBA00004555"/>
    </source>
</evidence>